<feature type="non-terminal residue" evidence="1">
    <location>
        <position position="1"/>
    </location>
</feature>
<proteinExistence type="predicted"/>
<organism evidence="1">
    <name type="scientific">mine drainage metagenome</name>
    <dbReference type="NCBI Taxonomy" id="410659"/>
    <lineage>
        <taxon>unclassified sequences</taxon>
        <taxon>metagenomes</taxon>
        <taxon>ecological metagenomes</taxon>
    </lineage>
</organism>
<accession>T1BPG8</accession>
<evidence type="ECO:0000313" key="1">
    <source>
        <dbReference type="EMBL" id="EQD55920.1"/>
    </source>
</evidence>
<gene>
    <name evidence="1" type="ORF">B1B_09138</name>
</gene>
<protein>
    <submittedName>
        <fullName evidence="1">Uncharacterized protein</fullName>
    </submittedName>
</protein>
<reference evidence="1" key="1">
    <citation type="submission" date="2013-08" db="EMBL/GenBank/DDBJ databases">
        <authorList>
            <person name="Mendez C."/>
            <person name="Richter M."/>
            <person name="Ferrer M."/>
            <person name="Sanchez J."/>
        </authorList>
    </citation>
    <scope>NUCLEOTIDE SEQUENCE</scope>
</reference>
<dbReference type="AlphaFoldDB" id="T1BPG8"/>
<name>T1BPG8_9ZZZZ</name>
<sequence length="86" mass="10352">KIAARWVDYEIREEEVPRFWQEKRGRPGRNTKYRRETKVRWHVMGQENRAAIDYDATSDGMFPLITNDEKLTGAELLAKYKYQPYL</sequence>
<dbReference type="EMBL" id="AUZY01006000">
    <property type="protein sequence ID" value="EQD55920.1"/>
    <property type="molecule type" value="Genomic_DNA"/>
</dbReference>
<feature type="non-terminal residue" evidence="1">
    <location>
        <position position="86"/>
    </location>
</feature>
<reference evidence="1" key="2">
    <citation type="journal article" date="2014" name="ISME J.">
        <title>Microbial stratification in low pH oxic and suboxic macroscopic growths along an acid mine drainage.</title>
        <authorList>
            <person name="Mendez-Garcia C."/>
            <person name="Mesa V."/>
            <person name="Sprenger R.R."/>
            <person name="Richter M."/>
            <person name="Diez M.S."/>
            <person name="Solano J."/>
            <person name="Bargiela R."/>
            <person name="Golyshina O.V."/>
            <person name="Manteca A."/>
            <person name="Ramos J.L."/>
            <person name="Gallego J.R."/>
            <person name="Llorente I."/>
            <person name="Martins Dos Santos V.A."/>
            <person name="Jensen O.N."/>
            <person name="Pelaez A.I."/>
            <person name="Sanchez J."/>
            <person name="Ferrer M."/>
        </authorList>
    </citation>
    <scope>NUCLEOTIDE SEQUENCE</scope>
</reference>
<comment type="caution">
    <text evidence="1">The sequence shown here is derived from an EMBL/GenBank/DDBJ whole genome shotgun (WGS) entry which is preliminary data.</text>
</comment>